<dbReference type="Pfam" id="PF00168">
    <property type="entry name" value="C2"/>
    <property type="match status" value="2"/>
</dbReference>
<accession>A0A165H3J8</accession>
<dbReference type="SMART" id="SM00239">
    <property type="entry name" value="C2"/>
    <property type="match status" value="1"/>
</dbReference>
<proteinExistence type="predicted"/>
<dbReference type="SUPFAM" id="SSF49562">
    <property type="entry name" value="C2 domain (Calcium/lipid-binding domain, CaLB)"/>
    <property type="match status" value="1"/>
</dbReference>
<dbReference type="Gene3D" id="2.60.40.150">
    <property type="entry name" value="C2 domain"/>
    <property type="match status" value="1"/>
</dbReference>
<protein>
    <recommendedName>
        <fullName evidence="2">C2 domain-containing protein</fullName>
    </recommendedName>
</protein>
<organism evidence="3 4">
    <name type="scientific">Calocera cornea HHB12733</name>
    <dbReference type="NCBI Taxonomy" id="1353952"/>
    <lineage>
        <taxon>Eukaryota</taxon>
        <taxon>Fungi</taxon>
        <taxon>Dikarya</taxon>
        <taxon>Basidiomycota</taxon>
        <taxon>Agaricomycotina</taxon>
        <taxon>Dacrymycetes</taxon>
        <taxon>Dacrymycetales</taxon>
        <taxon>Dacrymycetaceae</taxon>
        <taxon>Calocera</taxon>
    </lineage>
</organism>
<dbReference type="InterPro" id="IPR052981">
    <property type="entry name" value="Ingression_C2_domain"/>
</dbReference>
<dbReference type="InterPro" id="IPR035892">
    <property type="entry name" value="C2_domain_sf"/>
</dbReference>
<name>A0A165H3J8_9BASI</name>
<evidence type="ECO:0000313" key="4">
    <source>
        <dbReference type="Proteomes" id="UP000076842"/>
    </source>
</evidence>
<dbReference type="STRING" id="1353952.A0A165H3J8"/>
<feature type="domain" description="C2" evidence="2">
    <location>
        <begin position="1"/>
        <end position="143"/>
    </location>
</feature>
<dbReference type="EMBL" id="KV423947">
    <property type="protein sequence ID" value="KZT58821.1"/>
    <property type="molecule type" value="Genomic_DNA"/>
</dbReference>
<dbReference type="AlphaFoldDB" id="A0A165H3J8"/>
<dbReference type="Proteomes" id="UP000076842">
    <property type="component" value="Unassembled WGS sequence"/>
</dbReference>
<dbReference type="PROSITE" id="PS50004">
    <property type="entry name" value="C2"/>
    <property type="match status" value="1"/>
</dbReference>
<dbReference type="OrthoDB" id="270970at2759"/>
<evidence type="ECO:0000259" key="2">
    <source>
        <dbReference type="PROSITE" id="PS50004"/>
    </source>
</evidence>
<keyword evidence="4" id="KW-1185">Reference proteome</keyword>
<dbReference type="PANTHER" id="PTHR47052">
    <property type="entry name" value="CONSERVED SERINE PROLINE-RICH PROTEIN (AFU_ORTHOLOGUE AFUA_2G01790)"/>
    <property type="match status" value="1"/>
</dbReference>
<evidence type="ECO:0000256" key="1">
    <source>
        <dbReference type="SAM" id="MobiDB-lite"/>
    </source>
</evidence>
<feature type="region of interest" description="Disordered" evidence="1">
    <location>
        <begin position="76"/>
        <end position="96"/>
    </location>
</feature>
<reference evidence="3 4" key="1">
    <citation type="journal article" date="2016" name="Mol. Biol. Evol.">
        <title>Comparative Genomics of Early-Diverging Mushroom-Forming Fungi Provides Insights into the Origins of Lignocellulose Decay Capabilities.</title>
        <authorList>
            <person name="Nagy L.G."/>
            <person name="Riley R."/>
            <person name="Tritt A."/>
            <person name="Adam C."/>
            <person name="Daum C."/>
            <person name="Floudas D."/>
            <person name="Sun H."/>
            <person name="Yadav J.S."/>
            <person name="Pangilinan J."/>
            <person name="Larsson K.H."/>
            <person name="Matsuura K."/>
            <person name="Barry K."/>
            <person name="Labutti K."/>
            <person name="Kuo R."/>
            <person name="Ohm R.A."/>
            <person name="Bhattacharya S.S."/>
            <person name="Shirouzu T."/>
            <person name="Yoshinaga Y."/>
            <person name="Martin F.M."/>
            <person name="Grigoriev I.V."/>
            <person name="Hibbett D.S."/>
        </authorList>
    </citation>
    <scope>NUCLEOTIDE SEQUENCE [LARGE SCALE GENOMIC DNA]</scope>
    <source>
        <strain evidence="3 4">HHB12733</strain>
    </source>
</reference>
<evidence type="ECO:0000313" key="3">
    <source>
        <dbReference type="EMBL" id="KZT58821.1"/>
    </source>
</evidence>
<sequence>MASTERELGTLIVVVLKARNLPNKRHIGKQDPYCTVMMNGTIKRTKAVKRGGQHPEWDEEIRFPVLEDVDDILAKTKSKEEEEVPAPPPKDATPKKEKVLKIKGGKSLRVQVYADDPREPEFIGEGTVELDAVLKAGEHDEWYTIYSKDRYQGEVYLEMTYWLNVRLLLDLNFSMILNRRCRRNPHPRRRNRWYP</sequence>
<gene>
    <name evidence="3" type="ORF">CALCODRAFT_431989</name>
</gene>
<dbReference type="PANTHER" id="PTHR47052:SF3">
    <property type="entry name" value="INGRESSION PROTEIN 1"/>
    <property type="match status" value="1"/>
</dbReference>
<dbReference type="InterPro" id="IPR000008">
    <property type="entry name" value="C2_dom"/>
</dbReference>
<dbReference type="InParanoid" id="A0A165H3J8"/>